<comment type="catalytic activity">
    <reaction evidence="7">
        <text>a 1-acyl-sn-glycero-3-phosphate + an acyl-CoA = a 1,2-diacyl-sn-glycero-3-phosphate + CoA</text>
        <dbReference type="Rhea" id="RHEA:19709"/>
        <dbReference type="ChEBI" id="CHEBI:57287"/>
        <dbReference type="ChEBI" id="CHEBI:57970"/>
        <dbReference type="ChEBI" id="CHEBI:58342"/>
        <dbReference type="ChEBI" id="CHEBI:58608"/>
        <dbReference type="EC" id="2.3.1.51"/>
    </reaction>
</comment>
<reference evidence="10" key="1">
    <citation type="submission" date="2021-11" db="EMBL/GenBank/DDBJ databases">
        <authorList>
            <person name="Qingchun L."/>
            <person name="Dong Z."/>
            <person name="Zongwei Q."/>
            <person name="Jia Z."/>
            <person name="Duotao L."/>
        </authorList>
    </citation>
    <scope>NUCLEOTIDE SEQUENCE</scope>
    <source>
        <strain evidence="10">WLY-B-L2</strain>
    </source>
</reference>
<keyword evidence="7" id="KW-0594">Phospholipid biosynthesis</keyword>
<dbReference type="Pfam" id="PF01553">
    <property type="entry name" value="Acyltransferase"/>
    <property type="match status" value="1"/>
</dbReference>
<keyword evidence="11" id="KW-1185">Reference proteome</keyword>
<dbReference type="InterPro" id="IPR004552">
    <property type="entry name" value="AGP_acyltrans"/>
</dbReference>
<dbReference type="RefSeq" id="WP_229981586.1">
    <property type="nucleotide sequence ID" value="NZ_JAJJPB010000015.1"/>
</dbReference>
<evidence type="ECO:0000256" key="1">
    <source>
        <dbReference type="ARBA" id="ARBA00005189"/>
    </source>
</evidence>
<evidence type="ECO:0000256" key="7">
    <source>
        <dbReference type="RuleBase" id="RU361267"/>
    </source>
</evidence>
<evidence type="ECO:0000256" key="5">
    <source>
        <dbReference type="ARBA" id="ARBA00023098"/>
    </source>
</evidence>
<evidence type="ECO:0000256" key="6">
    <source>
        <dbReference type="ARBA" id="ARBA00023315"/>
    </source>
</evidence>
<dbReference type="GO" id="GO:0016746">
    <property type="term" value="F:acyltransferase activity"/>
    <property type="evidence" value="ECO:0007669"/>
    <property type="project" value="UniProtKB-KW"/>
</dbReference>
<dbReference type="PANTHER" id="PTHR10434">
    <property type="entry name" value="1-ACYL-SN-GLYCEROL-3-PHOSPHATE ACYLTRANSFERASE"/>
    <property type="match status" value="1"/>
</dbReference>
<keyword evidence="8" id="KW-0812">Transmembrane</keyword>
<evidence type="ECO:0000256" key="8">
    <source>
        <dbReference type="SAM" id="Phobius"/>
    </source>
</evidence>
<dbReference type="CDD" id="cd07989">
    <property type="entry name" value="LPLAT_AGPAT-like"/>
    <property type="match status" value="1"/>
</dbReference>
<dbReference type="EMBL" id="JAJJPB010000015">
    <property type="protein sequence ID" value="MCC9295543.1"/>
    <property type="molecule type" value="Genomic_DNA"/>
</dbReference>
<evidence type="ECO:0000259" key="9">
    <source>
        <dbReference type="SMART" id="SM00563"/>
    </source>
</evidence>
<protein>
    <recommendedName>
        <fullName evidence="7">1-acyl-sn-glycerol-3-phosphate acyltransferase</fullName>
        <ecNumber evidence="7">2.3.1.51</ecNumber>
    </recommendedName>
</protein>
<keyword evidence="8" id="KW-1133">Transmembrane helix</keyword>
<feature type="domain" description="Phospholipid/glycerol acyltransferase" evidence="9">
    <location>
        <begin position="72"/>
        <end position="186"/>
    </location>
</feature>
<dbReference type="PANTHER" id="PTHR10434:SF64">
    <property type="entry name" value="1-ACYL-SN-GLYCEROL-3-PHOSPHATE ACYLTRANSFERASE-RELATED"/>
    <property type="match status" value="1"/>
</dbReference>
<comment type="caution">
    <text evidence="10">The sequence shown here is derived from an EMBL/GenBank/DDBJ whole genome shotgun (WGS) entry which is preliminary data.</text>
</comment>
<keyword evidence="4 7" id="KW-0808">Transferase</keyword>
<comment type="domain">
    <text evidence="7">The HXXXXD motif is essential for acyltransferase activity and may constitute the binding site for the phosphate moiety of the glycerol-3-phosphate.</text>
</comment>
<sequence>MRTVFLYLYFTFYVFYTFYLELRIKSVYKNFPRKEADERISKIVSRWAKNILDRIGVKVDVIGNEKLTERNYLFVSNHQGNFDPFIILAYIHKPMGFIAKNELLKIPIIREGMKKIHCVFMNRKNIRESAKAIDEGIDNLKKGYSMVIFPEGTISKCHEMLEFKRGSFKLAIRSGIPIVPVVIDGSHKIFEDNRGKKFVPARVRMIIDKPIDVKFLSANQKRNLPLMVKSIIGENLDRG</sequence>
<keyword evidence="6 7" id="KW-0012">Acyltransferase</keyword>
<accession>A0ABS8N6X8</accession>
<dbReference type="InterPro" id="IPR002123">
    <property type="entry name" value="Plipid/glycerol_acylTrfase"/>
</dbReference>
<dbReference type="EC" id="2.3.1.51" evidence="7"/>
<evidence type="ECO:0000256" key="4">
    <source>
        <dbReference type="ARBA" id="ARBA00022679"/>
    </source>
</evidence>
<dbReference type="NCBIfam" id="TIGR00530">
    <property type="entry name" value="AGP_acyltrn"/>
    <property type="match status" value="1"/>
</dbReference>
<evidence type="ECO:0000313" key="11">
    <source>
        <dbReference type="Proteomes" id="UP001165422"/>
    </source>
</evidence>
<keyword evidence="5 7" id="KW-0443">Lipid metabolism</keyword>
<comment type="pathway">
    <text evidence="1">Lipid metabolism.</text>
</comment>
<keyword evidence="7" id="KW-1208">Phospholipid metabolism</keyword>
<feature type="transmembrane region" description="Helical" evidence="8">
    <location>
        <begin position="6"/>
        <end position="24"/>
    </location>
</feature>
<dbReference type="SUPFAM" id="SSF69593">
    <property type="entry name" value="Glycerol-3-phosphate (1)-acyltransferase"/>
    <property type="match status" value="1"/>
</dbReference>
<keyword evidence="8" id="KW-0472">Membrane</keyword>
<name>A0ABS8N6X8_9CLOT</name>
<proteinExistence type="inferred from homology"/>
<evidence type="ECO:0000313" key="10">
    <source>
        <dbReference type="EMBL" id="MCC9295543.1"/>
    </source>
</evidence>
<organism evidence="10 11">
    <name type="scientific">Clostridium aromativorans</name>
    <dbReference type="NCBI Taxonomy" id="2836848"/>
    <lineage>
        <taxon>Bacteria</taxon>
        <taxon>Bacillati</taxon>
        <taxon>Bacillota</taxon>
        <taxon>Clostridia</taxon>
        <taxon>Eubacteriales</taxon>
        <taxon>Clostridiaceae</taxon>
        <taxon>Clostridium</taxon>
    </lineage>
</organism>
<dbReference type="SMART" id="SM00563">
    <property type="entry name" value="PlsC"/>
    <property type="match status" value="1"/>
</dbReference>
<evidence type="ECO:0000256" key="3">
    <source>
        <dbReference type="ARBA" id="ARBA00022516"/>
    </source>
</evidence>
<keyword evidence="3 7" id="KW-0444">Lipid biosynthesis</keyword>
<comment type="similarity">
    <text evidence="2 7">Belongs to the 1-acyl-sn-glycerol-3-phosphate acyltransferase family.</text>
</comment>
<evidence type="ECO:0000256" key="2">
    <source>
        <dbReference type="ARBA" id="ARBA00008655"/>
    </source>
</evidence>
<gene>
    <name evidence="10" type="ORF">LN736_11810</name>
</gene>
<dbReference type="Proteomes" id="UP001165422">
    <property type="component" value="Unassembled WGS sequence"/>
</dbReference>